<proteinExistence type="predicted"/>
<reference evidence="2" key="1">
    <citation type="submission" date="2021-05" db="EMBL/GenBank/DDBJ databases">
        <title>The genome of the haptophyte Pavlova lutheri (Diacronema luteri, Pavlovales) - a model for lipid biosynthesis in eukaryotic algae.</title>
        <authorList>
            <person name="Hulatt C.J."/>
            <person name="Posewitz M.C."/>
        </authorList>
    </citation>
    <scope>NUCLEOTIDE SEQUENCE</scope>
    <source>
        <strain evidence="2">NIVA-4/92</strain>
    </source>
</reference>
<evidence type="ECO:0000313" key="2">
    <source>
        <dbReference type="EMBL" id="KAG8466689.1"/>
    </source>
</evidence>
<feature type="transmembrane region" description="Helical" evidence="1">
    <location>
        <begin position="163"/>
        <end position="180"/>
    </location>
</feature>
<keyword evidence="1" id="KW-0812">Transmembrane</keyword>
<evidence type="ECO:0000313" key="3">
    <source>
        <dbReference type="Proteomes" id="UP000751190"/>
    </source>
</evidence>
<comment type="caution">
    <text evidence="2">The sequence shown here is derived from an EMBL/GenBank/DDBJ whole genome shotgun (WGS) entry which is preliminary data.</text>
</comment>
<organism evidence="2 3">
    <name type="scientific">Diacronema lutheri</name>
    <name type="common">Unicellular marine alga</name>
    <name type="synonym">Monochrysis lutheri</name>
    <dbReference type="NCBI Taxonomy" id="2081491"/>
    <lineage>
        <taxon>Eukaryota</taxon>
        <taxon>Haptista</taxon>
        <taxon>Haptophyta</taxon>
        <taxon>Pavlovophyceae</taxon>
        <taxon>Pavlovales</taxon>
        <taxon>Pavlovaceae</taxon>
        <taxon>Diacronema</taxon>
    </lineage>
</organism>
<keyword evidence="1" id="KW-1133">Transmembrane helix</keyword>
<feature type="transmembrane region" description="Helical" evidence="1">
    <location>
        <begin position="271"/>
        <end position="289"/>
    </location>
</feature>
<dbReference type="Proteomes" id="UP000751190">
    <property type="component" value="Unassembled WGS sequence"/>
</dbReference>
<accession>A0A8J6CBL6</accession>
<dbReference type="AlphaFoldDB" id="A0A8J6CBL6"/>
<feature type="transmembrane region" description="Helical" evidence="1">
    <location>
        <begin position="245"/>
        <end position="264"/>
    </location>
</feature>
<gene>
    <name evidence="2" type="ORF">KFE25_008068</name>
</gene>
<sequence>MIQTYEQARRLRRHQQQSYCPAIPISCSTPRIVISVVSLLCVIVSLAGIIIITPAAGKSTCPSRSGDWLPGYDAFGAAVSVCVATLAMALFGFASVVSSRIDTLIAYAVMQLPIFSCIMSSSGMLLAFPAESAALFANYHDCAPPAAMQLRRACAYASGTPKGLGALLLVLALLVLWSFAEVSRVIGFLAFIFRFMLVLNGATAVAGVGVLGVGVLLTGETRAATGGQGAQEQMDDLVPAWAPPLLMFAGFVMLSMSALAFVGLRRRAERVLYAHVILSVAICLVLSVGAGRQRAHVRELGVLAVAHKLSVACVVVLVLLLLVLNIAGSVHMLLEIRRQGISFAELVNSAEFTSGRRLRDNLGSPLPILKPLRKAAGGTSQTRSEPVVPPFSLELDDNDSAERYHATVNAKDFFAPR</sequence>
<name>A0A8J6CBL6_DIALT</name>
<feature type="transmembrane region" description="Helical" evidence="1">
    <location>
        <begin position="192"/>
        <end position="217"/>
    </location>
</feature>
<feature type="transmembrane region" description="Helical" evidence="1">
    <location>
        <begin position="104"/>
        <end position="128"/>
    </location>
</feature>
<feature type="transmembrane region" description="Helical" evidence="1">
    <location>
        <begin position="309"/>
        <end position="334"/>
    </location>
</feature>
<feature type="transmembrane region" description="Helical" evidence="1">
    <location>
        <begin position="32"/>
        <end position="55"/>
    </location>
</feature>
<evidence type="ECO:0000256" key="1">
    <source>
        <dbReference type="SAM" id="Phobius"/>
    </source>
</evidence>
<dbReference type="OrthoDB" id="10471395at2759"/>
<keyword evidence="1" id="KW-0472">Membrane</keyword>
<feature type="transmembrane region" description="Helical" evidence="1">
    <location>
        <begin position="75"/>
        <end position="97"/>
    </location>
</feature>
<dbReference type="EMBL" id="JAGTXO010000007">
    <property type="protein sequence ID" value="KAG8466689.1"/>
    <property type="molecule type" value="Genomic_DNA"/>
</dbReference>
<protein>
    <submittedName>
        <fullName evidence="2">Uncharacterized protein</fullName>
    </submittedName>
</protein>
<keyword evidence="3" id="KW-1185">Reference proteome</keyword>